<organism evidence="10 11">
    <name type="scientific">Bradyrhizobium hipponense</name>
    <dbReference type="NCBI Taxonomy" id="2605638"/>
    <lineage>
        <taxon>Bacteria</taxon>
        <taxon>Pseudomonadati</taxon>
        <taxon>Pseudomonadota</taxon>
        <taxon>Alphaproteobacteria</taxon>
        <taxon>Hyphomicrobiales</taxon>
        <taxon>Nitrobacteraceae</taxon>
        <taxon>Bradyrhizobium</taxon>
    </lineage>
</organism>
<comment type="function">
    <text evidence="8">Cytochromes P450 are a group of heme-thiolate monooxygenases. They oxidize a variety of structurally unrelated compounds, including steroids, fatty acids, and xenobiotics.</text>
</comment>
<dbReference type="PANTHER" id="PTHR46696:SF1">
    <property type="entry name" value="CYTOCHROME P450 YJIB-RELATED"/>
    <property type="match status" value="1"/>
</dbReference>
<dbReference type="InterPro" id="IPR002397">
    <property type="entry name" value="Cyt_P450_B"/>
</dbReference>
<sequence length="443" mass="50047">MYRVEKFQGWLRCAGQGATGVFVSCGNRCEVTMNEQVPGANGDPLFNPLSPDFIRDPYPHYARLRTTEPIHVTQFGSFVTSRHAEVSLVMRDKRFGKDYVERTRRRYGPQIMDEPVFRSMSHWMLQADPPDHTRLRGLVVKAFTARRVEDMRPRIQEIVDEAIGAVIDRGHMDLIEDFAFRLPVTIICDMLGIPEDHREVFYNSSRDGGRLLDPVPLSPEEIAKGNAGNLMAQMYFQQLFELRRRNPGDDLTTQLVQAEEDGNKLTNDELTANIILLFGAGHETTVNLIGNGLLALHRNPDQLALLKARPELITNAIEEFLRYDSSVQMTGRVTLEDIDDLGGVKIPKGETVLCLLGSANRDPAVYPDNPDRLDITRLNVRPLSFGGGIHFCLGAQLARIEAEIAIATLLRRLPDLRIDDVENPQWRPTFVLRGLKQLPASWR</sequence>
<evidence type="ECO:0000256" key="9">
    <source>
        <dbReference type="RuleBase" id="RU000461"/>
    </source>
</evidence>
<dbReference type="GO" id="GO:0005506">
    <property type="term" value="F:iron ion binding"/>
    <property type="evidence" value="ECO:0007669"/>
    <property type="project" value="InterPro"/>
</dbReference>
<dbReference type="AlphaFoldDB" id="A0A5S4YPE1"/>
<dbReference type="PRINTS" id="PR00359">
    <property type="entry name" value="BP450"/>
</dbReference>
<dbReference type="GO" id="GO:0004497">
    <property type="term" value="F:monooxygenase activity"/>
    <property type="evidence" value="ECO:0007669"/>
    <property type="project" value="UniProtKB-KW"/>
</dbReference>
<dbReference type="FunFam" id="1.10.630.10:FF:000018">
    <property type="entry name" value="Cytochrome P450 monooxygenase"/>
    <property type="match status" value="1"/>
</dbReference>
<dbReference type="Proteomes" id="UP000324797">
    <property type="component" value="Unassembled WGS sequence"/>
</dbReference>
<comment type="caution">
    <text evidence="10">The sequence shown here is derived from an EMBL/GenBank/DDBJ whole genome shotgun (WGS) entry which is preliminary data.</text>
</comment>
<evidence type="ECO:0000256" key="5">
    <source>
        <dbReference type="ARBA" id="ARBA00023002"/>
    </source>
</evidence>
<evidence type="ECO:0000313" key="10">
    <source>
        <dbReference type="EMBL" id="TYO65297.1"/>
    </source>
</evidence>
<reference evidence="10 11" key="1">
    <citation type="submission" date="2019-08" db="EMBL/GenBank/DDBJ databases">
        <title>Bradyrhizobium hipponensis sp. nov., a rhizobium isolated from a Lupinus angustifolius root nodule in Tunisia.</title>
        <authorList>
            <person name="Off K."/>
            <person name="Rejili M."/>
            <person name="Mars M."/>
            <person name="Brachmann A."/>
            <person name="Marin M."/>
        </authorList>
    </citation>
    <scope>NUCLEOTIDE SEQUENCE [LARGE SCALE GENOMIC DNA]</scope>
    <source>
        <strain evidence="11">aSej3</strain>
    </source>
</reference>
<evidence type="ECO:0000256" key="6">
    <source>
        <dbReference type="ARBA" id="ARBA00023004"/>
    </source>
</evidence>
<dbReference type="Pfam" id="PF00067">
    <property type="entry name" value="p450"/>
    <property type="match status" value="2"/>
</dbReference>
<evidence type="ECO:0000256" key="2">
    <source>
        <dbReference type="ARBA" id="ARBA00010617"/>
    </source>
</evidence>
<dbReference type="GO" id="GO:0020037">
    <property type="term" value="F:heme binding"/>
    <property type="evidence" value="ECO:0007669"/>
    <property type="project" value="InterPro"/>
</dbReference>
<dbReference type="PANTHER" id="PTHR46696">
    <property type="entry name" value="P450, PUTATIVE (EUROFUNG)-RELATED"/>
    <property type="match status" value="1"/>
</dbReference>
<dbReference type="PROSITE" id="PS00086">
    <property type="entry name" value="CYTOCHROME_P450"/>
    <property type="match status" value="1"/>
</dbReference>
<keyword evidence="3 9" id="KW-0349">Heme</keyword>
<keyword evidence="6 9" id="KW-0408">Iron</keyword>
<evidence type="ECO:0000256" key="4">
    <source>
        <dbReference type="ARBA" id="ARBA00022723"/>
    </source>
</evidence>
<name>A0A5S4YPE1_9BRAD</name>
<keyword evidence="11" id="KW-1185">Reference proteome</keyword>
<accession>A0A5S4YPE1</accession>
<dbReference type="PROSITE" id="PS51257">
    <property type="entry name" value="PROKAR_LIPOPROTEIN"/>
    <property type="match status" value="1"/>
</dbReference>
<dbReference type="GO" id="GO:0016705">
    <property type="term" value="F:oxidoreductase activity, acting on paired donors, with incorporation or reduction of molecular oxygen"/>
    <property type="evidence" value="ECO:0007669"/>
    <property type="project" value="InterPro"/>
</dbReference>
<keyword evidence="5 9" id="KW-0560">Oxidoreductase</keyword>
<dbReference type="InterPro" id="IPR036396">
    <property type="entry name" value="Cyt_P450_sf"/>
</dbReference>
<keyword evidence="7 9" id="KW-0503">Monooxygenase</keyword>
<dbReference type="InterPro" id="IPR001128">
    <property type="entry name" value="Cyt_P450"/>
</dbReference>
<dbReference type="EMBL" id="VSTH01000053">
    <property type="protein sequence ID" value="TYO65297.1"/>
    <property type="molecule type" value="Genomic_DNA"/>
</dbReference>
<evidence type="ECO:0000256" key="7">
    <source>
        <dbReference type="ARBA" id="ARBA00023033"/>
    </source>
</evidence>
<evidence type="ECO:0000313" key="11">
    <source>
        <dbReference type="Proteomes" id="UP000324797"/>
    </source>
</evidence>
<dbReference type="Gene3D" id="1.10.630.10">
    <property type="entry name" value="Cytochrome P450"/>
    <property type="match status" value="1"/>
</dbReference>
<comment type="similarity">
    <text evidence="2 9">Belongs to the cytochrome P450 family.</text>
</comment>
<gene>
    <name evidence="10" type="ORF">FXV83_17240</name>
</gene>
<evidence type="ECO:0000256" key="1">
    <source>
        <dbReference type="ARBA" id="ARBA00001971"/>
    </source>
</evidence>
<dbReference type="InterPro" id="IPR017972">
    <property type="entry name" value="Cyt_P450_CS"/>
</dbReference>
<keyword evidence="4 9" id="KW-0479">Metal-binding</keyword>
<comment type="cofactor">
    <cofactor evidence="1">
        <name>heme</name>
        <dbReference type="ChEBI" id="CHEBI:30413"/>
    </cofactor>
</comment>
<evidence type="ECO:0000256" key="8">
    <source>
        <dbReference type="ARBA" id="ARBA00043906"/>
    </source>
</evidence>
<evidence type="ECO:0000256" key="3">
    <source>
        <dbReference type="ARBA" id="ARBA00022617"/>
    </source>
</evidence>
<dbReference type="CDD" id="cd20625">
    <property type="entry name" value="CYP164-like"/>
    <property type="match status" value="1"/>
</dbReference>
<protein>
    <submittedName>
        <fullName evidence="10">Cytochrome P450</fullName>
    </submittedName>
</protein>
<dbReference type="SUPFAM" id="SSF48264">
    <property type="entry name" value="Cytochrome P450"/>
    <property type="match status" value="1"/>
</dbReference>
<proteinExistence type="inferred from homology"/>